<proteinExistence type="predicted"/>
<dbReference type="GO" id="GO:0006760">
    <property type="term" value="P:folic acid-containing compound metabolic process"/>
    <property type="evidence" value="ECO:0007669"/>
    <property type="project" value="InterPro"/>
</dbReference>
<reference evidence="2" key="1">
    <citation type="submission" date="2014-11" db="EMBL/GenBank/DDBJ databases">
        <authorList>
            <person name="Zhu J."/>
            <person name="Qi W."/>
            <person name="Song R."/>
        </authorList>
    </citation>
    <scope>NUCLEOTIDE SEQUENCE</scope>
</reference>
<dbReference type="GO" id="GO:0004150">
    <property type="term" value="F:dihydroneopterin aldolase activity"/>
    <property type="evidence" value="ECO:0007669"/>
    <property type="project" value="InterPro"/>
</dbReference>
<organism evidence="2">
    <name type="scientific">uncultured Poseidoniia archaeon</name>
    <dbReference type="NCBI Taxonomy" id="1697135"/>
    <lineage>
        <taxon>Archaea</taxon>
        <taxon>Methanobacteriati</taxon>
        <taxon>Thermoplasmatota</taxon>
        <taxon>Candidatus Poseidoniia</taxon>
        <taxon>environmental samples</taxon>
    </lineage>
</organism>
<accession>A0A1B1TC23</accession>
<dbReference type="InterPro" id="IPR006157">
    <property type="entry name" value="FolB_dom"/>
</dbReference>
<reference evidence="2" key="2">
    <citation type="journal article" date="2015" name="ISME J.">
        <title>A new class of marine Euryarchaeota group II from the Mediterranean deep chlorophyll maximum.</title>
        <authorList>
            <person name="Martin-Cuadrado A.B."/>
            <person name="Garcia-Heredia I."/>
            <person name="Molto A.G."/>
            <person name="Lopez-Ubeda R."/>
            <person name="Kimes N."/>
            <person name="Lopez-Garcia P."/>
            <person name="Moreira D."/>
            <person name="Rodriguez-Valera F."/>
        </authorList>
    </citation>
    <scope>NUCLEOTIDE SEQUENCE</scope>
</reference>
<dbReference type="Pfam" id="PF02152">
    <property type="entry name" value="FolB"/>
    <property type="match status" value="1"/>
</dbReference>
<dbReference type="SUPFAM" id="SSF55620">
    <property type="entry name" value="Tetrahydrobiopterin biosynthesis enzymes-like"/>
    <property type="match status" value="1"/>
</dbReference>
<dbReference type="Gene3D" id="3.30.1130.10">
    <property type="match status" value="1"/>
</dbReference>
<evidence type="ECO:0000259" key="1">
    <source>
        <dbReference type="SMART" id="SM00905"/>
    </source>
</evidence>
<evidence type="ECO:0000313" key="2">
    <source>
        <dbReference type="EMBL" id="ANV79823.1"/>
    </source>
</evidence>
<feature type="domain" description="Dihydroneopterin aldolase/epimerase" evidence="1">
    <location>
        <begin position="21"/>
        <end position="131"/>
    </location>
</feature>
<sequence length="133" mass="14789">MTSHKDAITNLLSSYNGVTTLFLEDVVRDVDIGVHDFEIGNPQKVRFDIYVMLSDILNPNNDDLNEVLNYEYLIDSLDDVLSIGRFSLLETLANRLLEEISAPTIVKAASVVITKLDILDGDGRLGCSMTKIK</sequence>
<dbReference type="AlphaFoldDB" id="A0A1B1TC23"/>
<protein>
    <submittedName>
        <fullName evidence="2">Putative dihydroneopterin aldolase</fullName>
    </submittedName>
</protein>
<dbReference type="SMART" id="SM00905">
    <property type="entry name" value="FolB"/>
    <property type="match status" value="1"/>
</dbReference>
<name>A0A1B1TC23_9ARCH</name>
<dbReference type="EMBL" id="KP211852">
    <property type="protein sequence ID" value="ANV79823.1"/>
    <property type="molecule type" value="Genomic_DNA"/>
</dbReference>
<dbReference type="InterPro" id="IPR043133">
    <property type="entry name" value="GTP-CH-I_C/QueF"/>
</dbReference>